<dbReference type="AlphaFoldDB" id="A0AA38G401"/>
<reference evidence="1 2" key="1">
    <citation type="journal article" date="2021" name="Nat. Plants">
        <title>The Taxus genome provides insights into paclitaxel biosynthesis.</title>
        <authorList>
            <person name="Xiong X."/>
            <person name="Gou J."/>
            <person name="Liao Q."/>
            <person name="Li Y."/>
            <person name="Zhou Q."/>
            <person name="Bi G."/>
            <person name="Li C."/>
            <person name="Du R."/>
            <person name="Wang X."/>
            <person name="Sun T."/>
            <person name="Guo L."/>
            <person name="Liang H."/>
            <person name="Lu P."/>
            <person name="Wu Y."/>
            <person name="Zhang Z."/>
            <person name="Ro D.K."/>
            <person name="Shang Y."/>
            <person name="Huang S."/>
            <person name="Yan J."/>
        </authorList>
    </citation>
    <scope>NUCLEOTIDE SEQUENCE [LARGE SCALE GENOMIC DNA]</scope>
    <source>
        <strain evidence="1">Ta-2019</strain>
    </source>
</reference>
<feature type="non-terminal residue" evidence="1">
    <location>
        <position position="1"/>
    </location>
</feature>
<evidence type="ECO:0000313" key="1">
    <source>
        <dbReference type="EMBL" id="KAH9315796.1"/>
    </source>
</evidence>
<gene>
    <name evidence="1" type="ORF">KI387_024423</name>
</gene>
<dbReference type="PANTHER" id="PTHR31263">
    <property type="entry name" value="CELLULASE FAMILY PROTEIN (AFU_ORTHOLOGUE AFUA_5G14560)"/>
    <property type="match status" value="1"/>
</dbReference>
<dbReference type="PANTHER" id="PTHR31263:SF0">
    <property type="entry name" value="CELLULASE FAMILY PROTEIN (AFU_ORTHOLOGUE AFUA_5G14560)"/>
    <property type="match status" value="1"/>
</dbReference>
<comment type="caution">
    <text evidence="1">The sequence shown here is derived from an EMBL/GenBank/DDBJ whole genome shotgun (WGS) entry which is preliminary data.</text>
</comment>
<accession>A0AA38G401</accession>
<evidence type="ECO:0000313" key="2">
    <source>
        <dbReference type="Proteomes" id="UP000824469"/>
    </source>
</evidence>
<sequence length="157" mass="17902">FRNQRECLPNLVPFGMNFASGGTGIFDTVSGMPNAIAQIDQLQAIVKSAHPTPMSINEFGIDERGVGVNEKIYINCFLEFSTNGYFEWALWMLQGSYYFHNIQPQFEETYNILNARWDGLRNPSSIGRLKSIEKPFQGDEMDVVLFMQCTDPNSTWQ</sequence>
<proteinExistence type="predicted"/>
<dbReference type="Proteomes" id="UP000824469">
    <property type="component" value="Unassembled WGS sequence"/>
</dbReference>
<dbReference type="EMBL" id="JAHRHJ020000005">
    <property type="protein sequence ID" value="KAH9315796.1"/>
    <property type="molecule type" value="Genomic_DNA"/>
</dbReference>
<name>A0AA38G401_TAXCH</name>
<keyword evidence="2" id="KW-1185">Reference proteome</keyword>
<protein>
    <submittedName>
        <fullName evidence="1">Uncharacterized protein</fullName>
    </submittedName>
</protein>
<feature type="non-terminal residue" evidence="1">
    <location>
        <position position="157"/>
    </location>
</feature>
<organism evidence="1 2">
    <name type="scientific">Taxus chinensis</name>
    <name type="common">Chinese yew</name>
    <name type="synonym">Taxus wallichiana var. chinensis</name>
    <dbReference type="NCBI Taxonomy" id="29808"/>
    <lineage>
        <taxon>Eukaryota</taxon>
        <taxon>Viridiplantae</taxon>
        <taxon>Streptophyta</taxon>
        <taxon>Embryophyta</taxon>
        <taxon>Tracheophyta</taxon>
        <taxon>Spermatophyta</taxon>
        <taxon>Pinopsida</taxon>
        <taxon>Pinidae</taxon>
        <taxon>Conifers II</taxon>
        <taxon>Cupressales</taxon>
        <taxon>Taxaceae</taxon>
        <taxon>Taxus</taxon>
    </lineage>
</organism>